<dbReference type="Gene3D" id="3.30.1780.10">
    <property type="entry name" value="ornithine cyclodeaminase, domain 1"/>
    <property type="match status" value="1"/>
</dbReference>
<dbReference type="InterPro" id="IPR023401">
    <property type="entry name" value="ODC_N"/>
</dbReference>
<dbReference type="OrthoDB" id="9785971at2"/>
<evidence type="ECO:0000313" key="2">
    <source>
        <dbReference type="Proteomes" id="UP000216991"/>
    </source>
</evidence>
<dbReference type="PANTHER" id="PTHR13812:SF19">
    <property type="entry name" value="KETIMINE REDUCTASE MU-CRYSTALLIN"/>
    <property type="match status" value="1"/>
</dbReference>
<dbReference type="EMBL" id="NOXT01000055">
    <property type="protein sequence ID" value="OYQ35688.1"/>
    <property type="molecule type" value="Genomic_DNA"/>
</dbReference>
<dbReference type="GO" id="GO:0005737">
    <property type="term" value="C:cytoplasm"/>
    <property type="evidence" value="ECO:0007669"/>
    <property type="project" value="TreeGrafter"/>
</dbReference>
<dbReference type="Pfam" id="PF02423">
    <property type="entry name" value="OCD_Mu_crystall"/>
    <property type="match status" value="1"/>
</dbReference>
<dbReference type="InterPro" id="IPR036291">
    <property type="entry name" value="NAD(P)-bd_dom_sf"/>
</dbReference>
<dbReference type="InterPro" id="IPR003462">
    <property type="entry name" value="ODC_Mu_crystall"/>
</dbReference>
<dbReference type="PANTHER" id="PTHR13812">
    <property type="entry name" value="KETIMINE REDUCTASE MU-CRYSTALLIN"/>
    <property type="match status" value="1"/>
</dbReference>
<dbReference type="Proteomes" id="UP000216991">
    <property type="component" value="Unassembled WGS sequence"/>
</dbReference>
<organism evidence="1 2">
    <name type="scientific">Sandarakinorhabdus cyanobacteriorum</name>
    <dbReference type="NCBI Taxonomy" id="1981098"/>
    <lineage>
        <taxon>Bacteria</taxon>
        <taxon>Pseudomonadati</taxon>
        <taxon>Pseudomonadota</taxon>
        <taxon>Alphaproteobacteria</taxon>
        <taxon>Sphingomonadales</taxon>
        <taxon>Sphingosinicellaceae</taxon>
        <taxon>Sandarakinorhabdus</taxon>
    </lineage>
</organism>
<dbReference type="AlphaFoldDB" id="A0A255Z2I4"/>
<proteinExistence type="predicted"/>
<accession>A0A255Z2I4</accession>
<keyword evidence="2" id="KW-1185">Reference proteome</keyword>
<evidence type="ECO:0008006" key="3">
    <source>
        <dbReference type="Google" id="ProtNLM"/>
    </source>
</evidence>
<comment type="caution">
    <text evidence="1">The sequence shown here is derived from an EMBL/GenBank/DDBJ whole genome shotgun (WGS) entry which is preliminary data.</text>
</comment>
<dbReference type="SUPFAM" id="SSF51735">
    <property type="entry name" value="NAD(P)-binding Rossmann-fold domains"/>
    <property type="match status" value="1"/>
</dbReference>
<reference evidence="1 2" key="1">
    <citation type="submission" date="2017-07" db="EMBL/GenBank/DDBJ databases">
        <title>Sandarakinorhabdus cyanobacteriorum sp. nov., a novel bacterium isolated from cyanobacterial aggregates in a eutrophic lake.</title>
        <authorList>
            <person name="Cai H."/>
        </authorList>
    </citation>
    <scope>NUCLEOTIDE SEQUENCE [LARGE SCALE GENOMIC DNA]</scope>
    <source>
        <strain evidence="1 2">TH057</strain>
    </source>
</reference>
<sequence>MGPGMRVVPYEEVRAVATPGRIVEAVRVGFMAHASGRVRQALTSHLAFAGDGGARAGDCHVKWGHDEASTYFVIKVATSFYSNPQHGLPSSNGLVLLMSAQTGEPVALLEDRGWLTDARTAAAGVLASEAAGIERIDTLGVLGTGIQAGLQARWIAAHRQVSRVLVWGRRPGAAGQLVADLRASGIEAAVAERVSDLATQSDLIVTTTPSFTPLLMNSDVKDGTAIVAIGADARGKRELDRALLHRADRIICDDPAQCLDHGELQDSGIDAGRLERIGELLLKSETKGASRAAGVTIVDLTGIATQDVAAAQACWLALSRSDDWR</sequence>
<protein>
    <recommendedName>
        <fullName evidence="3">Ornithine cyclodeaminase family protein</fullName>
    </recommendedName>
</protein>
<evidence type="ECO:0000313" key="1">
    <source>
        <dbReference type="EMBL" id="OYQ35688.1"/>
    </source>
</evidence>
<name>A0A255Z2I4_9SPHN</name>
<dbReference type="PIRSF" id="PIRSF001439">
    <property type="entry name" value="CryM"/>
    <property type="match status" value="1"/>
</dbReference>
<gene>
    <name evidence="1" type="ORF">CHU93_01480</name>
</gene>
<dbReference type="Gene3D" id="3.40.50.720">
    <property type="entry name" value="NAD(P)-binding Rossmann-like Domain"/>
    <property type="match status" value="1"/>
</dbReference>